<dbReference type="EMBL" id="BMPO01000007">
    <property type="protein sequence ID" value="GGK02069.1"/>
    <property type="molecule type" value="Genomic_DNA"/>
</dbReference>
<comment type="caution">
    <text evidence="3">The sequence shown here is derived from an EMBL/GenBank/DDBJ whole genome shotgun (WGS) entry which is preliminary data.</text>
</comment>
<dbReference type="SUPFAM" id="SSF158682">
    <property type="entry name" value="TerB-like"/>
    <property type="match status" value="1"/>
</dbReference>
<proteinExistence type="predicted"/>
<dbReference type="Gene3D" id="1.10.287.110">
    <property type="entry name" value="DnaJ domain"/>
    <property type="match status" value="1"/>
</dbReference>
<evidence type="ECO:0000259" key="2">
    <source>
        <dbReference type="PROSITE" id="PS50076"/>
    </source>
</evidence>
<dbReference type="Pfam" id="PF00226">
    <property type="entry name" value="DnaJ"/>
    <property type="match status" value="1"/>
</dbReference>
<evidence type="ECO:0000313" key="3">
    <source>
        <dbReference type="EMBL" id="GGK02069.1"/>
    </source>
</evidence>
<name>A0A917PZH5_9PSED</name>
<feature type="domain" description="J" evidence="2">
    <location>
        <begin position="188"/>
        <end position="254"/>
    </location>
</feature>
<protein>
    <submittedName>
        <fullName evidence="3">Molecular chaperone DjlA</fullName>
    </submittedName>
</protein>
<organism evidence="3 4">
    <name type="scientific">Pseudomonas matsuisoli</name>
    <dbReference type="NCBI Taxonomy" id="1515666"/>
    <lineage>
        <taxon>Bacteria</taxon>
        <taxon>Pseudomonadati</taxon>
        <taxon>Pseudomonadota</taxon>
        <taxon>Gammaproteobacteria</taxon>
        <taxon>Pseudomonadales</taxon>
        <taxon>Pseudomonadaceae</taxon>
        <taxon>Pseudomonas</taxon>
    </lineage>
</organism>
<dbReference type="Proteomes" id="UP000635983">
    <property type="component" value="Unassembled WGS sequence"/>
</dbReference>
<keyword evidence="4" id="KW-1185">Reference proteome</keyword>
<dbReference type="AlphaFoldDB" id="A0A917PZH5"/>
<dbReference type="Gene3D" id="1.10.3680.10">
    <property type="entry name" value="TerB-like"/>
    <property type="match status" value="1"/>
</dbReference>
<dbReference type="InterPro" id="IPR029024">
    <property type="entry name" value="TerB-like"/>
</dbReference>
<dbReference type="PRINTS" id="PR00625">
    <property type="entry name" value="JDOMAIN"/>
</dbReference>
<reference evidence="3" key="2">
    <citation type="submission" date="2020-09" db="EMBL/GenBank/DDBJ databases">
        <authorList>
            <person name="Sun Q."/>
            <person name="Ohkuma M."/>
        </authorList>
    </citation>
    <scope>NUCLEOTIDE SEQUENCE</scope>
    <source>
        <strain evidence="3">JCM 30078</strain>
    </source>
</reference>
<dbReference type="InterPro" id="IPR036869">
    <property type="entry name" value="J_dom_sf"/>
</dbReference>
<sequence length="254" mass="28300">MIWPGTIAGTLLGYAAADIPGALLGALLGQVLDRRLKLQSLADIRARLWQPVDRDVLLFSMLGRLAKRDGVVRDAHIRQARAEMNLLGFDSVKQRKAIDAFSRGKTEELKLHVPLGRLKRDREGAAKMLAACWRMANTERRASAGSRELIFLWGKWMGWSAAEVESLGMARRAKPTPPALGEQARYAEAMRVLGVSRDTPPEAVKKAYRRLLSVNHPDKLAGQGAGADKIREATEKTRVVQQAYQLVRQVRNFR</sequence>
<evidence type="ECO:0000256" key="1">
    <source>
        <dbReference type="ARBA" id="ARBA00023186"/>
    </source>
</evidence>
<accession>A0A917PZH5</accession>
<gene>
    <name evidence="3" type="ORF">GCM10009304_29810</name>
</gene>
<dbReference type="PROSITE" id="PS50076">
    <property type="entry name" value="DNAJ_2"/>
    <property type="match status" value="1"/>
</dbReference>
<dbReference type="SUPFAM" id="SSF46565">
    <property type="entry name" value="Chaperone J-domain"/>
    <property type="match status" value="1"/>
</dbReference>
<dbReference type="CDD" id="cd06257">
    <property type="entry name" value="DnaJ"/>
    <property type="match status" value="1"/>
</dbReference>
<dbReference type="SMART" id="SM00271">
    <property type="entry name" value="DnaJ"/>
    <property type="match status" value="1"/>
</dbReference>
<evidence type="ECO:0000313" key="4">
    <source>
        <dbReference type="Proteomes" id="UP000635983"/>
    </source>
</evidence>
<reference evidence="3" key="1">
    <citation type="journal article" date="2014" name="Int. J. Syst. Evol. Microbiol.">
        <title>Complete genome sequence of Corynebacterium casei LMG S-19264T (=DSM 44701T), isolated from a smear-ripened cheese.</title>
        <authorList>
            <consortium name="US DOE Joint Genome Institute (JGI-PGF)"/>
            <person name="Walter F."/>
            <person name="Albersmeier A."/>
            <person name="Kalinowski J."/>
            <person name="Ruckert C."/>
        </authorList>
    </citation>
    <scope>NUCLEOTIDE SEQUENCE</scope>
    <source>
        <strain evidence="3">JCM 30078</strain>
    </source>
</reference>
<dbReference type="InterPro" id="IPR001623">
    <property type="entry name" value="DnaJ_domain"/>
</dbReference>
<dbReference type="RefSeq" id="WP_188984049.1">
    <property type="nucleotide sequence ID" value="NZ_BMPO01000007.1"/>
</dbReference>
<keyword evidence="1" id="KW-0143">Chaperone</keyword>